<dbReference type="PANTHER" id="PTHR43280">
    <property type="entry name" value="ARAC-FAMILY TRANSCRIPTIONAL REGULATOR"/>
    <property type="match status" value="1"/>
</dbReference>
<sequence length="304" mass="34373">MILRSLPDPEKTKPRNGVPTYSDHHLFVENIKDSFTYPEHFTGLGIVTMLSGTAGISINGSLVELNPDSFLIINRGSRLAIKDGKKGSTLALIYFNTILSELVSGNIFKLEKEKIAFDNLHDFSLIEHVHYKNATLRDYLPLLINLGSSCASFYALKADMLLRTILDHVVAENYSAFRCASNLSVAKSSTRITLYQRLSIVKEWLKVNFYEPVTADQMADVAMLNRYHFLRSFKKAFGITPHQHLTDIRIAEARELLRKNVLSISEICYQVGFSSLSSFSLLFKERCGVSPSAFRQLHKNVNFQ</sequence>
<dbReference type="Gene3D" id="1.10.10.60">
    <property type="entry name" value="Homeodomain-like"/>
    <property type="match status" value="2"/>
</dbReference>
<evidence type="ECO:0000313" key="5">
    <source>
        <dbReference type="EMBL" id="ELR72201.1"/>
    </source>
</evidence>
<dbReference type="RefSeq" id="WP_009579194.1">
    <property type="nucleotide sequence ID" value="NZ_AMZN01000026.1"/>
</dbReference>
<dbReference type="PRINTS" id="PR00032">
    <property type="entry name" value="HTHARAC"/>
</dbReference>
<evidence type="ECO:0000256" key="3">
    <source>
        <dbReference type="ARBA" id="ARBA00023163"/>
    </source>
</evidence>
<dbReference type="SUPFAM" id="SSF46689">
    <property type="entry name" value="Homeodomain-like"/>
    <property type="match status" value="2"/>
</dbReference>
<dbReference type="PROSITE" id="PS01124">
    <property type="entry name" value="HTH_ARAC_FAMILY_2"/>
    <property type="match status" value="1"/>
</dbReference>
<gene>
    <name evidence="5" type="ORF">C900_01755</name>
</gene>
<name>L8JT97_9BACT</name>
<dbReference type="GO" id="GO:0003700">
    <property type="term" value="F:DNA-binding transcription factor activity"/>
    <property type="evidence" value="ECO:0007669"/>
    <property type="project" value="InterPro"/>
</dbReference>
<feature type="domain" description="HTH araC/xylS-type" evidence="4">
    <location>
        <begin position="199"/>
        <end position="297"/>
    </location>
</feature>
<reference evidence="5 6" key="1">
    <citation type="submission" date="2012-12" db="EMBL/GenBank/DDBJ databases">
        <title>Genome assembly of Fulvivirga imtechensis AK7.</title>
        <authorList>
            <person name="Nupur N."/>
            <person name="Khatri I."/>
            <person name="Kumar R."/>
            <person name="Subramanian S."/>
            <person name="Pinnaka A."/>
        </authorList>
    </citation>
    <scope>NUCLEOTIDE SEQUENCE [LARGE SCALE GENOMIC DNA]</scope>
    <source>
        <strain evidence="5 6">AK7</strain>
    </source>
</reference>
<dbReference type="PANTHER" id="PTHR43280:SF28">
    <property type="entry name" value="HTH-TYPE TRANSCRIPTIONAL ACTIVATOR RHAS"/>
    <property type="match status" value="1"/>
</dbReference>
<keyword evidence="1" id="KW-0805">Transcription regulation</keyword>
<dbReference type="GO" id="GO:0043565">
    <property type="term" value="F:sequence-specific DNA binding"/>
    <property type="evidence" value="ECO:0007669"/>
    <property type="project" value="InterPro"/>
</dbReference>
<dbReference type="InterPro" id="IPR018060">
    <property type="entry name" value="HTH_AraC"/>
</dbReference>
<dbReference type="eggNOG" id="COG2169">
    <property type="taxonomic scope" value="Bacteria"/>
</dbReference>
<dbReference type="InterPro" id="IPR020449">
    <property type="entry name" value="Tscrpt_reg_AraC-type_HTH"/>
</dbReference>
<dbReference type="Pfam" id="PF12833">
    <property type="entry name" value="HTH_18"/>
    <property type="match status" value="1"/>
</dbReference>
<evidence type="ECO:0000313" key="6">
    <source>
        <dbReference type="Proteomes" id="UP000011135"/>
    </source>
</evidence>
<dbReference type="EMBL" id="AMZN01000026">
    <property type="protein sequence ID" value="ELR72201.1"/>
    <property type="molecule type" value="Genomic_DNA"/>
</dbReference>
<accession>L8JT97</accession>
<dbReference type="InterPro" id="IPR009057">
    <property type="entry name" value="Homeodomain-like_sf"/>
</dbReference>
<evidence type="ECO:0000256" key="1">
    <source>
        <dbReference type="ARBA" id="ARBA00023015"/>
    </source>
</evidence>
<dbReference type="AlphaFoldDB" id="L8JT97"/>
<organism evidence="5 6">
    <name type="scientific">Fulvivirga imtechensis AK7</name>
    <dbReference type="NCBI Taxonomy" id="1237149"/>
    <lineage>
        <taxon>Bacteria</taxon>
        <taxon>Pseudomonadati</taxon>
        <taxon>Bacteroidota</taxon>
        <taxon>Cytophagia</taxon>
        <taxon>Cytophagales</taxon>
        <taxon>Fulvivirgaceae</taxon>
        <taxon>Fulvivirga</taxon>
    </lineage>
</organism>
<dbReference type="OrthoDB" id="642439at2"/>
<proteinExistence type="predicted"/>
<keyword evidence="3" id="KW-0804">Transcription</keyword>
<dbReference type="Proteomes" id="UP000011135">
    <property type="component" value="Unassembled WGS sequence"/>
</dbReference>
<evidence type="ECO:0000259" key="4">
    <source>
        <dbReference type="PROSITE" id="PS01124"/>
    </source>
</evidence>
<dbReference type="InterPro" id="IPR018062">
    <property type="entry name" value="HTH_AraC-typ_CS"/>
</dbReference>
<dbReference type="PROSITE" id="PS00041">
    <property type="entry name" value="HTH_ARAC_FAMILY_1"/>
    <property type="match status" value="1"/>
</dbReference>
<keyword evidence="2" id="KW-0238">DNA-binding</keyword>
<keyword evidence="6" id="KW-1185">Reference proteome</keyword>
<comment type="caution">
    <text evidence="5">The sequence shown here is derived from an EMBL/GenBank/DDBJ whole genome shotgun (WGS) entry which is preliminary data.</text>
</comment>
<dbReference type="STRING" id="1237149.C900_01755"/>
<evidence type="ECO:0000256" key="2">
    <source>
        <dbReference type="ARBA" id="ARBA00023125"/>
    </source>
</evidence>
<dbReference type="SMART" id="SM00342">
    <property type="entry name" value="HTH_ARAC"/>
    <property type="match status" value="1"/>
</dbReference>
<protein>
    <submittedName>
        <fullName evidence="5">Transcriptional regulator, AraC family</fullName>
    </submittedName>
</protein>